<evidence type="ECO:0000256" key="6">
    <source>
        <dbReference type="ARBA" id="ARBA00023277"/>
    </source>
</evidence>
<keyword evidence="10" id="KW-1185">Reference proteome</keyword>
<dbReference type="EMBL" id="JADFFM010000001">
    <property type="protein sequence ID" value="MBE9666707.1"/>
    <property type="molecule type" value="Genomic_DNA"/>
</dbReference>
<dbReference type="PANTHER" id="PTHR43793">
    <property type="entry name" value="FAD SYNTHASE"/>
    <property type="match status" value="1"/>
</dbReference>
<dbReference type="RefSeq" id="WP_194106048.1">
    <property type="nucleotide sequence ID" value="NZ_JADFFM010000001.1"/>
</dbReference>
<evidence type="ECO:0000313" key="9">
    <source>
        <dbReference type="EMBL" id="MBE9666707.1"/>
    </source>
</evidence>
<keyword evidence="2" id="KW-0808">Transferase</keyword>
<accession>A0ABR9XH51</accession>
<dbReference type="Gene3D" id="3.40.50.620">
    <property type="entry name" value="HUPs"/>
    <property type="match status" value="1"/>
</dbReference>
<dbReference type="PANTHER" id="PTHR43793:SF2">
    <property type="entry name" value="BIFUNCTIONAL PROTEIN HLDE"/>
    <property type="match status" value="1"/>
</dbReference>
<sequence length="167" mass="18042">MSIPLKQKIQEKITTLPELKKLVSFWQAGGEKVVFTNGVFDLLHTGHITYLADAASLGTKLIIGLNSDASVKRLNKGPERPVNDQDSRALLLAAMLFIDAVVIFDEDTPLNLITTLMPDVLAKGGDYTVDTIVGAKEVMANGGEVKVISFVDGFSSTAIIRKIKDAQ</sequence>
<gene>
    <name evidence="9" type="primary">rfaE2</name>
    <name evidence="9" type="ORF">IRJ18_10070</name>
</gene>
<dbReference type="NCBIfam" id="TIGR02199">
    <property type="entry name" value="rfaE_dom_II"/>
    <property type="match status" value="1"/>
</dbReference>
<name>A0ABR9XH51_9SPHI</name>
<evidence type="ECO:0000256" key="7">
    <source>
        <dbReference type="ARBA" id="ARBA00047428"/>
    </source>
</evidence>
<keyword evidence="3 9" id="KW-0548">Nucleotidyltransferase</keyword>
<comment type="caution">
    <text evidence="9">The sequence shown here is derived from an EMBL/GenBank/DDBJ whole genome shotgun (WGS) entry which is preliminary data.</text>
</comment>
<dbReference type="Pfam" id="PF01467">
    <property type="entry name" value="CTP_transf_like"/>
    <property type="match status" value="1"/>
</dbReference>
<proteinExistence type="predicted"/>
<evidence type="ECO:0000313" key="10">
    <source>
        <dbReference type="Proteomes" id="UP000632774"/>
    </source>
</evidence>
<keyword evidence="6" id="KW-0119">Carbohydrate metabolism</keyword>
<evidence type="ECO:0000256" key="4">
    <source>
        <dbReference type="ARBA" id="ARBA00022741"/>
    </source>
</evidence>
<comment type="catalytic activity">
    <reaction evidence="7">
        <text>D-glycero-beta-D-manno-heptose 1-phosphate + ATP + H(+) = ADP-D-glycero-beta-D-manno-heptose + diphosphate</text>
        <dbReference type="Rhea" id="RHEA:27465"/>
        <dbReference type="ChEBI" id="CHEBI:15378"/>
        <dbReference type="ChEBI" id="CHEBI:30616"/>
        <dbReference type="ChEBI" id="CHEBI:33019"/>
        <dbReference type="ChEBI" id="CHEBI:59967"/>
        <dbReference type="ChEBI" id="CHEBI:61593"/>
        <dbReference type="EC" id="2.7.7.70"/>
    </reaction>
</comment>
<evidence type="ECO:0000256" key="1">
    <source>
        <dbReference type="ARBA" id="ARBA00012519"/>
    </source>
</evidence>
<evidence type="ECO:0000256" key="2">
    <source>
        <dbReference type="ARBA" id="ARBA00022679"/>
    </source>
</evidence>
<dbReference type="NCBIfam" id="TIGR00125">
    <property type="entry name" value="cyt_tran_rel"/>
    <property type="match status" value="1"/>
</dbReference>
<dbReference type="SUPFAM" id="SSF52374">
    <property type="entry name" value="Nucleotidylyl transferase"/>
    <property type="match status" value="1"/>
</dbReference>
<dbReference type="InterPro" id="IPR050385">
    <property type="entry name" value="Archaeal_FAD_synthase"/>
</dbReference>
<evidence type="ECO:0000256" key="3">
    <source>
        <dbReference type="ARBA" id="ARBA00022695"/>
    </source>
</evidence>
<evidence type="ECO:0000256" key="5">
    <source>
        <dbReference type="ARBA" id="ARBA00022840"/>
    </source>
</evidence>
<reference evidence="9 10" key="1">
    <citation type="submission" date="2020-10" db="EMBL/GenBank/DDBJ databases">
        <title>Mucilaginibacter mali sp. nov., isolated from rhizosphere soil of apple orchard.</title>
        <authorList>
            <person name="Lee J.-S."/>
            <person name="Kim H.S."/>
            <person name="Kim J.-S."/>
        </authorList>
    </citation>
    <scope>NUCLEOTIDE SEQUENCE [LARGE SCALE GENOMIC DNA]</scope>
    <source>
        <strain evidence="9 10">KCTC 23157</strain>
    </source>
</reference>
<dbReference type="EC" id="2.7.7.70" evidence="1"/>
<dbReference type="InterPro" id="IPR014729">
    <property type="entry name" value="Rossmann-like_a/b/a_fold"/>
</dbReference>
<keyword evidence="5" id="KW-0067">ATP-binding</keyword>
<dbReference type="InterPro" id="IPR011914">
    <property type="entry name" value="RfaE_dom_II"/>
</dbReference>
<organism evidence="9 10">
    <name type="scientific">Mucilaginibacter boryungensis</name>
    <dbReference type="NCBI Taxonomy" id="768480"/>
    <lineage>
        <taxon>Bacteria</taxon>
        <taxon>Pseudomonadati</taxon>
        <taxon>Bacteroidota</taxon>
        <taxon>Sphingobacteriia</taxon>
        <taxon>Sphingobacteriales</taxon>
        <taxon>Sphingobacteriaceae</taxon>
        <taxon>Mucilaginibacter</taxon>
    </lineage>
</organism>
<feature type="domain" description="Cytidyltransferase-like" evidence="8">
    <location>
        <begin position="35"/>
        <end position="161"/>
    </location>
</feature>
<protein>
    <recommendedName>
        <fullName evidence="1">D-glycero-beta-D-manno-heptose 1-phosphate adenylyltransferase</fullName>
        <ecNumber evidence="1">2.7.7.70</ecNumber>
    </recommendedName>
</protein>
<keyword evidence="4" id="KW-0547">Nucleotide-binding</keyword>
<dbReference type="GO" id="GO:0016779">
    <property type="term" value="F:nucleotidyltransferase activity"/>
    <property type="evidence" value="ECO:0007669"/>
    <property type="project" value="UniProtKB-KW"/>
</dbReference>
<evidence type="ECO:0000259" key="8">
    <source>
        <dbReference type="Pfam" id="PF01467"/>
    </source>
</evidence>
<dbReference type="InterPro" id="IPR004821">
    <property type="entry name" value="Cyt_trans-like"/>
</dbReference>
<dbReference type="Proteomes" id="UP000632774">
    <property type="component" value="Unassembled WGS sequence"/>
</dbReference>